<feature type="region of interest" description="Disordered" evidence="1">
    <location>
        <begin position="924"/>
        <end position="946"/>
    </location>
</feature>
<dbReference type="Proteomes" id="UP001212997">
    <property type="component" value="Unassembled WGS sequence"/>
</dbReference>
<comment type="caution">
    <text evidence="2">The sequence shown here is derived from an EMBL/GenBank/DDBJ whole genome shotgun (WGS) entry which is preliminary data.</text>
</comment>
<feature type="compositionally biased region" description="Polar residues" evidence="1">
    <location>
        <begin position="169"/>
        <end position="187"/>
    </location>
</feature>
<dbReference type="GO" id="GO:0005634">
    <property type="term" value="C:nucleus"/>
    <property type="evidence" value="ECO:0007669"/>
    <property type="project" value="TreeGrafter"/>
</dbReference>
<evidence type="ECO:0000313" key="3">
    <source>
        <dbReference type="Proteomes" id="UP001212997"/>
    </source>
</evidence>
<dbReference type="PANTHER" id="PTHR23389:SF21">
    <property type="entry name" value="ATPASE FAMILY AAA DOMAIN-CONTAINING PROTEIN 5"/>
    <property type="match status" value="1"/>
</dbReference>
<feature type="region of interest" description="Disordered" evidence="1">
    <location>
        <begin position="452"/>
        <end position="478"/>
    </location>
</feature>
<organism evidence="2 3">
    <name type="scientific">Meripilus lineatus</name>
    <dbReference type="NCBI Taxonomy" id="2056292"/>
    <lineage>
        <taxon>Eukaryota</taxon>
        <taxon>Fungi</taxon>
        <taxon>Dikarya</taxon>
        <taxon>Basidiomycota</taxon>
        <taxon>Agaricomycotina</taxon>
        <taxon>Agaricomycetes</taxon>
        <taxon>Polyporales</taxon>
        <taxon>Meripilaceae</taxon>
        <taxon>Meripilus</taxon>
    </lineage>
</organism>
<dbReference type="AlphaFoldDB" id="A0AAD5UX10"/>
<dbReference type="GO" id="GO:0003677">
    <property type="term" value="F:DNA binding"/>
    <property type="evidence" value="ECO:0007669"/>
    <property type="project" value="TreeGrafter"/>
</dbReference>
<evidence type="ECO:0008006" key="4">
    <source>
        <dbReference type="Google" id="ProtNLM"/>
    </source>
</evidence>
<dbReference type="EMBL" id="JANAWD010000414">
    <property type="protein sequence ID" value="KAJ3479829.1"/>
    <property type="molecule type" value="Genomic_DNA"/>
</dbReference>
<sequence length="970" mass="106753">MKGGEAKRPARLGRNAKLKVAHPAMFACPVSLTVLSYKAQKSITEMFRKGGNKGDAAELDSTTPSQGVPTATTTIAAVDSVHIVDVSDASSPEREAVVCENQINQSDTMSREVKVKRIHPLFEKKKPNPEPIVLQASEPPSSPILIIDVVNDTPSETADCADTGIPSVPNANQPHTAPPSASANGSTRDAPILIDSPTNQAMQPPPMTPVQSTPSSSDARKGFPMRTTPKIFTSLQGMNPLLPGKGESLVNGPQTSFAVSALPFPRKSERNTAALRALLDDPDRTSSRLPSFPPSEMEEDTSPEHIPAIYLSYPAISRFHQRLLPPEIEDQTQADFLAQAQWTEKWRPRRADEVIGNENHALYLRDWLAALRLQVHTPEEPQKGNRAVNRRVKKRKGPEIIREVKKRKAMSDFIVSDDSENEGSITIYFSPYVDMLANQSTLATSAHSRATSLASSPLSSPPATDLEDDDYTEPLPQPPTPFGPKLHSTILLCGPSGSGKTAAVYACAQELGWDVFEVYPGIGDRTGSALNKLIGDVGKNHLVKAVHHRRDFFGSRKAMSRQAATVNGDNTSLDPTQLGSPHSAHADASGQVKQSLVLVEEVDILYQTDTGFWSALVNIIKECRRPVVLTCNDISIVPTDILPLQTTLYFQPCASPLATSYLRALCQAESVSVGQKTLQSLYEGTWGTLEPTNENVGQFPRPPHRFDLRHCINQLQFWASRLTKIERKSLTPNPTPQSMPAIGEICGQQQQQLTDPCVSERLSVDSAEPLLQLRMLARAQDTASFIDAELSRNASHPFHGVLMADGGEFSPSDEEIGYRVLRTEPTASCQDFPFTPFFHRDQDLANEALKLLRLQGLDQCGSISSDKEERELSERQASYGLQMAPAFAWTRRVFTSGNHVPQYLDYLPWIRYIVGVENAAQTQETLAPNMSQSKRTSENSRKRRENRFINLSKDDLETLRKTALGFPEEI</sequence>
<feature type="compositionally biased region" description="Polar residues" evidence="1">
    <location>
        <begin position="924"/>
        <end position="934"/>
    </location>
</feature>
<dbReference type="SUPFAM" id="SSF52540">
    <property type="entry name" value="P-loop containing nucleoside triphosphate hydrolases"/>
    <property type="match status" value="1"/>
</dbReference>
<evidence type="ECO:0000313" key="2">
    <source>
        <dbReference type="EMBL" id="KAJ3479829.1"/>
    </source>
</evidence>
<feature type="region of interest" description="Disordered" evidence="1">
    <location>
        <begin position="165"/>
        <end position="221"/>
    </location>
</feature>
<reference evidence="2" key="1">
    <citation type="submission" date="2022-07" db="EMBL/GenBank/DDBJ databases">
        <title>Genome Sequence of Physisporinus lineatus.</title>
        <authorList>
            <person name="Buettner E."/>
        </authorList>
    </citation>
    <scope>NUCLEOTIDE SEQUENCE</scope>
    <source>
        <strain evidence="2">VT162</strain>
    </source>
</reference>
<feature type="region of interest" description="Disordered" evidence="1">
    <location>
        <begin position="280"/>
        <end position="301"/>
    </location>
</feature>
<keyword evidence="3" id="KW-1185">Reference proteome</keyword>
<gene>
    <name evidence="2" type="ORF">NLI96_g8786</name>
</gene>
<dbReference type="PANTHER" id="PTHR23389">
    <property type="entry name" value="CHROMOSOME TRANSMISSION FIDELITY FACTOR 18"/>
    <property type="match status" value="1"/>
</dbReference>
<accession>A0AAD5UX10</accession>
<feature type="compositionally biased region" description="Low complexity" evidence="1">
    <location>
        <begin position="452"/>
        <end position="464"/>
    </location>
</feature>
<protein>
    <recommendedName>
        <fullName evidence="4">AAA+ ATPase domain-containing protein</fullName>
    </recommendedName>
</protein>
<name>A0AAD5UX10_9APHY</name>
<dbReference type="Gene3D" id="3.40.50.300">
    <property type="entry name" value="P-loop containing nucleotide triphosphate hydrolases"/>
    <property type="match status" value="1"/>
</dbReference>
<evidence type="ECO:0000256" key="1">
    <source>
        <dbReference type="SAM" id="MobiDB-lite"/>
    </source>
</evidence>
<proteinExistence type="predicted"/>
<dbReference type="InterPro" id="IPR027417">
    <property type="entry name" value="P-loop_NTPase"/>
</dbReference>